<dbReference type="Pfam" id="PF13456">
    <property type="entry name" value="RVT_3"/>
    <property type="match status" value="1"/>
</dbReference>
<organism evidence="2">
    <name type="scientific">marine metagenome</name>
    <dbReference type="NCBI Taxonomy" id="408172"/>
    <lineage>
        <taxon>unclassified sequences</taxon>
        <taxon>metagenomes</taxon>
        <taxon>ecological metagenomes</taxon>
    </lineage>
</organism>
<feature type="domain" description="RNase H type-1" evidence="1">
    <location>
        <begin position="39"/>
        <end position="169"/>
    </location>
</feature>
<dbReference type="InterPro" id="IPR002156">
    <property type="entry name" value="RNaseH_domain"/>
</dbReference>
<dbReference type="EMBL" id="UINC01000330">
    <property type="protein sequence ID" value="SUZ53382.1"/>
    <property type="molecule type" value="Genomic_DNA"/>
</dbReference>
<dbReference type="AlphaFoldDB" id="A0A381NFN1"/>
<reference evidence="2" key="1">
    <citation type="submission" date="2018-05" db="EMBL/GenBank/DDBJ databases">
        <authorList>
            <person name="Lanie J.A."/>
            <person name="Ng W.-L."/>
            <person name="Kazmierczak K.M."/>
            <person name="Andrzejewski T.M."/>
            <person name="Davidsen T.M."/>
            <person name="Wayne K.J."/>
            <person name="Tettelin H."/>
            <person name="Glass J.I."/>
            <person name="Rusch D."/>
            <person name="Podicherti R."/>
            <person name="Tsui H.-C.T."/>
            <person name="Winkler M.E."/>
        </authorList>
    </citation>
    <scope>NUCLEOTIDE SEQUENCE</scope>
</reference>
<evidence type="ECO:0000259" key="1">
    <source>
        <dbReference type="PROSITE" id="PS50879"/>
    </source>
</evidence>
<dbReference type="GO" id="GO:0003676">
    <property type="term" value="F:nucleic acid binding"/>
    <property type="evidence" value="ECO:0007669"/>
    <property type="project" value="InterPro"/>
</dbReference>
<dbReference type="PROSITE" id="PS50879">
    <property type="entry name" value="RNASE_H_1"/>
    <property type="match status" value="1"/>
</dbReference>
<dbReference type="InterPro" id="IPR012337">
    <property type="entry name" value="RNaseH-like_sf"/>
</dbReference>
<dbReference type="PANTHER" id="PTHR48475:SF1">
    <property type="entry name" value="RNASE H TYPE-1 DOMAIN-CONTAINING PROTEIN"/>
    <property type="match status" value="1"/>
</dbReference>
<evidence type="ECO:0000313" key="2">
    <source>
        <dbReference type="EMBL" id="SUZ53382.1"/>
    </source>
</evidence>
<name>A0A381NFN1_9ZZZZ</name>
<dbReference type="SUPFAM" id="SSF53098">
    <property type="entry name" value="Ribonuclease H-like"/>
    <property type="match status" value="1"/>
</dbReference>
<dbReference type="InterPro" id="IPR036397">
    <property type="entry name" value="RNaseH_sf"/>
</dbReference>
<dbReference type="CDD" id="cd09279">
    <property type="entry name" value="RNase_HI_like"/>
    <property type="match status" value="1"/>
</dbReference>
<protein>
    <recommendedName>
        <fullName evidence="1">RNase H type-1 domain-containing protein</fullName>
    </recommendedName>
</protein>
<gene>
    <name evidence="2" type="ORF">METZ01_LOCUS6236</name>
</gene>
<proteinExistence type="predicted"/>
<accession>A0A381NFN1</accession>
<dbReference type="GO" id="GO:0004523">
    <property type="term" value="F:RNA-DNA hybrid ribonuclease activity"/>
    <property type="evidence" value="ECO:0007669"/>
    <property type="project" value="InterPro"/>
</dbReference>
<dbReference type="Gene3D" id="3.30.420.10">
    <property type="entry name" value="Ribonuclease H-like superfamily/Ribonuclease H"/>
    <property type="match status" value="1"/>
</dbReference>
<sequence>MTSFTKDEYLAIQAAIQSRDLDESHKQVLSKLIKTPEKHNGVADLYVDGAADLHTKTAGIGGVISINGQEIMSFSEPLIDKTNNEAEYMAMIKGVHVSLELNITNLDIYSDSELIVNQINGKYKVKNDRMKQLHSSVMFELNQMDHWSVAHVRREKNTRADALSKNGMQKARESK</sequence>
<dbReference type="PANTHER" id="PTHR48475">
    <property type="entry name" value="RIBONUCLEASE H"/>
    <property type="match status" value="1"/>
</dbReference>